<accession>A0A7W8ZYJ1</accession>
<dbReference type="OrthoDB" id="5125576at2"/>
<comment type="caution">
    <text evidence="1">The sequence shown here is derived from an EMBL/GenBank/DDBJ whole genome shotgun (WGS) entry which is preliminary data.</text>
</comment>
<organism evidence="1 2">
    <name type="scientific">Cryobacterium roopkundense</name>
    <dbReference type="NCBI Taxonomy" id="1001240"/>
    <lineage>
        <taxon>Bacteria</taxon>
        <taxon>Bacillati</taxon>
        <taxon>Actinomycetota</taxon>
        <taxon>Actinomycetes</taxon>
        <taxon>Micrococcales</taxon>
        <taxon>Microbacteriaceae</taxon>
        <taxon>Cryobacterium</taxon>
    </lineage>
</organism>
<dbReference type="Proteomes" id="UP000561726">
    <property type="component" value="Unassembled WGS sequence"/>
</dbReference>
<sequence>MNTITKRIAVLGATGAAAGALIIGGLVAPAQADSLDRTSTTTSTVTDSSSDQAHTDLINDLFNGATGNGVLGNDILGGGVLNGGLVNGGVANGSLNPEVGDVASGTELGNGNAVASGNDTSVDAPVTAPITAPVEAPVEAPVGNGTTTDVDGVDTGSIDSDVNNLVDDVLGDTGLTSIFGR</sequence>
<reference evidence="1 2" key="1">
    <citation type="submission" date="2020-08" db="EMBL/GenBank/DDBJ databases">
        <title>Sequencing the genomes of 1000 actinobacteria strains.</title>
        <authorList>
            <person name="Klenk H.-P."/>
        </authorList>
    </citation>
    <scope>NUCLEOTIDE SEQUENCE [LARGE SCALE GENOMIC DNA]</scope>
    <source>
        <strain evidence="1 2">DSM 21065</strain>
    </source>
</reference>
<gene>
    <name evidence="1" type="ORF">BJ997_003137</name>
</gene>
<dbReference type="PROSITE" id="PS51318">
    <property type="entry name" value="TAT"/>
    <property type="match status" value="1"/>
</dbReference>
<name>A0A7W8ZYJ1_9MICO</name>
<proteinExistence type="predicted"/>
<evidence type="ECO:0000313" key="2">
    <source>
        <dbReference type="Proteomes" id="UP000561726"/>
    </source>
</evidence>
<dbReference type="InterPro" id="IPR006311">
    <property type="entry name" value="TAT_signal"/>
</dbReference>
<dbReference type="RefSeq" id="WP_052542134.1">
    <property type="nucleotide sequence ID" value="NZ_JACHBQ010000001.1"/>
</dbReference>
<dbReference type="EMBL" id="JACHBQ010000001">
    <property type="protein sequence ID" value="MBB5642589.1"/>
    <property type="molecule type" value="Genomic_DNA"/>
</dbReference>
<evidence type="ECO:0000313" key="1">
    <source>
        <dbReference type="EMBL" id="MBB5642589.1"/>
    </source>
</evidence>
<dbReference type="AlphaFoldDB" id="A0A7W8ZYJ1"/>
<protein>
    <submittedName>
        <fullName evidence="1">Uncharacterized protein</fullName>
    </submittedName>
</protein>